<evidence type="ECO:0000313" key="1">
    <source>
        <dbReference type="EMBL" id="CAD8291951.1"/>
    </source>
</evidence>
<gene>
    <name evidence="1" type="ORF">TDUB1175_LOCUS773</name>
</gene>
<dbReference type="EMBL" id="HBED01001517">
    <property type="protein sequence ID" value="CAD8291951.1"/>
    <property type="molecule type" value="Transcribed_RNA"/>
</dbReference>
<accession>A0A7R9VEJ9</accession>
<proteinExistence type="predicted"/>
<organism evidence="1">
    <name type="scientific">Pseudictyota dubia</name>
    <dbReference type="NCBI Taxonomy" id="2749911"/>
    <lineage>
        <taxon>Eukaryota</taxon>
        <taxon>Sar</taxon>
        <taxon>Stramenopiles</taxon>
        <taxon>Ochrophyta</taxon>
        <taxon>Bacillariophyta</taxon>
        <taxon>Mediophyceae</taxon>
        <taxon>Biddulphiophycidae</taxon>
        <taxon>Eupodiscales</taxon>
        <taxon>Odontellaceae</taxon>
        <taxon>Pseudictyota</taxon>
    </lineage>
</organism>
<name>A0A7R9VEJ9_9STRA</name>
<dbReference type="AlphaFoldDB" id="A0A7R9VEJ9"/>
<protein>
    <submittedName>
        <fullName evidence="1">Uncharacterized protein</fullName>
    </submittedName>
</protein>
<sequence length="99" mass="10832">MLLFCASFLCDNGVAMIASPCRGLSPHQLLWTRLPLVIACDPSAFRRILRSHTSTRPSGHDETIGFMTTSWSMFSVLSGMEASASARCTPSIIAGRRDR</sequence>
<reference evidence="1" key="1">
    <citation type="submission" date="2021-01" db="EMBL/GenBank/DDBJ databases">
        <authorList>
            <person name="Corre E."/>
            <person name="Pelletier E."/>
            <person name="Niang G."/>
            <person name="Scheremetjew M."/>
            <person name="Finn R."/>
            <person name="Kale V."/>
            <person name="Holt S."/>
            <person name="Cochrane G."/>
            <person name="Meng A."/>
            <person name="Brown T."/>
            <person name="Cohen L."/>
        </authorList>
    </citation>
    <scope>NUCLEOTIDE SEQUENCE</scope>
    <source>
        <strain evidence="1">CCMP147</strain>
    </source>
</reference>